<dbReference type="EMBL" id="QGLF01000001">
    <property type="protein sequence ID" value="PWR23887.1"/>
    <property type="molecule type" value="Genomic_DNA"/>
</dbReference>
<organism evidence="2 3">
    <name type="scientific">Zavarzinia compransoris</name>
    <dbReference type="NCBI Taxonomy" id="1264899"/>
    <lineage>
        <taxon>Bacteria</taxon>
        <taxon>Pseudomonadati</taxon>
        <taxon>Pseudomonadota</taxon>
        <taxon>Alphaproteobacteria</taxon>
        <taxon>Rhodospirillales</taxon>
        <taxon>Zavarziniaceae</taxon>
        <taxon>Zavarzinia</taxon>
    </lineage>
</organism>
<name>A0A317E9T6_9PROT</name>
<dbReference type="InterPro" id="IPR029055">
    <property type="entry name" value="Ntn_hydrolases_N"/>
</dbReference>
<protein>
    <submittedName>
        <fullName evidence="2">Peptidase</fullName>
    </submittedName>
</protein>
<accession>A0A317E9T6</accession>
<evidence type="ECO:0000313" key="2">
    <source>
        <dbReference type="EMBL" id="PWR23887.1"/>
    </source>
</evidence>
<dbReference type="RefSeq" id="WP_109919918.1">
    <property type="nucleotide sequence ID" value="NZ_QGLF01000001.1"/>
</dbReference>
<evidence type="ECO:0000256" key="1">
    <source>
        <dbReference type="SAM" id="MobiDB-lite"/>
    </source>
</evidence>
<dbReference type="PIRSF" id="PIRSF009120">
    <property type="entry name" value="UCP009120_prtse"/>
    <property type="match status" value="1"/>
</dbReference>
<dbReference type="Proteomes" id="UP000246077">
    <property type="component" value="Unassembled WGS sequence"/>
</dbReference>
<dbReference type="InterPro" id="IPR016545">
    <property type="entry name" value="UCP009120_prtse"/>
</dbReference>
<keyword evidence="3" id="KW-1185">Reference proteome</keyword>
<dbReference type="AlphaFoldDB" id="A0A317E9T6"/>
<comment type="caution">
    <text evidence="2">The sequence shown here is derived from an EMBL/GenBank/DDBJ whole genome shotgun (WGS) entry which is preliminary data.</text>
</comment>
<dbReference type="CDD" id="cd03765">
    <property type="entry name" value="proteasome_beta_bacterial"/>
    <property type="match status" value="1"/>
</dbReference>
<dbReference type="Gene3D" id="3.60.20.10">
    <property type="entry name" value="Glutamine Phosphoribosylpyrophosphate, subunit 1, domain 1"/>
    <property type="match status" value="1"/>
</dbReference>
<gene>
    <name evidence="2" type="ORF">DKG75_04870</name>
</gene>
<dbReference type="OrthoDB" id="9786336at2"/>
<feature type="region of interest" description="Disordered" evidence="1">
    <location>
        <begin position="247"/>
        <end position="266"/>
    </location>
</feature>
<sequence length="266" mass="28932">MTYAVGLLLDAGIVFASDTRTNAGVDHVSTFKKMTVFEVPGERVIVLMGSGNLAITQSAVSQLHAWNQAAPKTAVAKSRANRAISRAGSMFEAARIVGAALREVHALDGEHLKAHGADFNAMFILGGQIGDEAPRLFQIYAAGNFIEAGKDTPYFQIGETKYGKPIIDRIVRPDTSLTVAAKCTLISFDSTMRSNVSVAMPLDVLIYERDSLKVGHYRRIPRNDPYMTAISEGWSKGILAAFEALPDPDWPVAPSESARKPARRRR</sequence>
<proteinExistence type="predicted"/>
<evidence type="ECO:0000313" key="3">
    <source>
        <dbReference type="Proteomes" id="UP000246077"/>
    </source>
</evidence>
<dbReference type="SUPFAM" id="SSF56235">
    <property type="entry name" value="N-terminal nucleophile aminohydrolases (Ntn hydrolases)"/>
    <property type="match status" value="1"/>
</dbReference>
<reference evidence="3" key="1">
    <citation type="submission" date="2018-05" db="EMBL/GenBank/DDBJ databases">
        <title>Zavarzinia sp. HR-AS.</title>
        <authorList>
            <person name="Lee Y."/>
            <person name="Jeon C.O."/>
        </authorList>
    </citation>
    <scope>NUCLEOTIDE SEQUENCE [LARGE SCALE GENOMIC DNA]</scope>
    <source>
        <strain evidence="3">DSM 1231</strain>
    </source>
</reference>